<protein>
    <submittedName>
        <fullName evidence="2">Uncharacterized protein</fullName>
    </submittedName>
</protein>
<keyword evidence="3" id="KW-1185">Reference proteome</keyword>
<feature type="non-terminal residue" evidence="2">
    <location>
        <position position="1"/>
    </location>
</feature>
<accession>A0A0L0NIK7</accession>
<evidence type="ECO:0000256" key="1">
    <source>
        <dbReference type="SAM" id="MobiDB-lite"/>
    </source>
</evidence>
<evidence type="ECO:0000313" key="3">
    <source>
        <dbReference type="Proteomes" id="UP000036947"/>
    </source>
</evidence>
<dbReference type="Proteomes" id="UP000036947">
    <property type="component" value="Unassembled WGS sequence"/>
</dbReference>
<name>A0A0L0NIK7_TOLOC</name>
<gene>
    <name evidence="2" type="ORF">TOPH_01862</name>
</gene>
<feature type="compositionally biased region" description="Basic and acidic residues" evidence="1">
    <location>
        <begin position="29"/>
        <end position="41"/>
    </location>
</feature>
<organism evidence="2 3">
    <name type="scientific">Tolypocladium ophioglossoides (strain CBS 100239)</name>
    <name type="common">Snaketongue truffleclub</name>
    <name type="synonym">Elaphocordyceps ophioglossoides</name>
    <dbReference type="NCBI Taxonomy" id="1163406"/>
    <lineage>
        <taxon>Eukaryota</taxon>
        <taxon>Fungi</taxon>
        <taxon>Dikarya</taxon>
        <taxon>Ascomycota</taxon>
        <taxon>Pezizomycotina</taxon>
        <taxon>Sordariomycetes</taxon>
        <taxon>Hypocreomycetidae</taxon>
        <taxon>Hypocreales</taxon>
        <taxon>Ophiocordycipitaceae</taxon>
        <taxon>Tolypocladium</taxon>
    </lineage>
</organism>
<feature type="compositionally biased region" description="Low complexity" evidence="1">
    <location>
        <begin position="46"/>
        <end position="58"/>
    </location>
</feature>
<dbReference type="AlphaFoldDB" id="A0A0L0NIK7"/>
<proteinExistence type="predicted"/>
<evidence type="ECO:0000313" key="2">
    <source>
        <dbReference type="EMBL" id="KND93878.1"/>
    </source>
</evidence>
<dbReference type="EMBL" id="LFRF01000003">
    <property type="protein sequence ID" value="KND93878.1"/>
    <property type="molecule type" value="Genomic_DNA"/>
</dbReference>
<feature type="region of interest" description="Disordered" evidence="1">
    <location>
        <begin position="110"/>
        <end position="131"/>
    </location>
</feature>
<sequence length="131" mass="13661">LTSARNRSLRWDATFDSVLLVPLHTPVTRRPETDVSHHCDKGYSPAGAAQRAGRAAAGAERAPREELCDVEAAQHNVAVLQDLYAAGCQGARARGVYVPGGVLVVGETRGGRGARGDGRDDCGVGGQGWGV</sequence>
<dbReference type="OrthoDB" id="10541033at2759"/>
<feature type="region of interest" description="Disordered" evidence="1">
    <location>
        <begin position="29"/>
        <end position="58"/>
    </location>
</feature>
<reference evidence="2 3" key="1">
    <citation type="journal article" date="2015" name="BMC Genomics">
        <title>The genome of the truffle-parasite Tolypocladium ophioglossoides and the evolution of antifungal peptaibiotics.</title>
        <authorList>
            <person name="Quandt C.A."/>
            <person name="Bushley K.E."/>
            <person name="Spatafora J.W."/>
        </authorList>
    </citation>
    <scope>NUCLEOTIDE SEQUENCE [LARGE SCALE GENOMIC DNA]</scope>
    <source>
        <strain evidence="2 3">CBS 100239</strain>
    </source>
</reference>
<comment type="caution">
    <text evidence="2">The sequence shown here is derived from an EMBL/GenBank/DDBJ whole genome shotgun (WGS) entry which is preliminary data.</text>
</comment>